<dbReference type="Pfam" id="PF01479">
    <property type="entry name" value="S4"/>
    <property type="match status" value="1"/>
</dbReference>
<dbReference type="InterPro" id="IPR006145">
    <property type="entry name" value="PsdUridine_synth_RsuA/RluA"/>
</dbReference>
<dbReference type="InterPro" id="IPR006225">
    <property type="entry name" value="PsdUridine_synth_RluC/D"/>
</dbReference>
<evidence type="ECO:0000259" key="6">
    <source>
        <dbReference type="SMART" id="SM00363"/>
    </source>
</evidence>
<name>A0A1M6W9Y2_9BACT</name>
<comment type="similarity">
    <text evidence="1 5">Belongs to the pseudouridine synthase RluA family.</text>
</comment>
<feature type="active site" evidence="3">
    <location>
        <position position="170"/>
    </location>
</feature>
<comment type="catalytic activity">
    <reaction evidence="5">
        <text>a uridine in RNA = a pseudouridine in RNA</text>
        <dbReference type="Rhea" id="RHEA:48348"/>
        <dbReference type="Rhea" id="RHEA-COMP:12068"/>
        <dbReference type="Rhea" id="RHEA-COMP:12069"/>
        <dbReference type="ChEBI" id="CHEBI:65314"/>
        <dbReference type="ChEBI" id="CHEBI:65315"/>
    </reaction>
</comment>
<evidence type="ECO:0000256" key="1">
    <source>
        <dbReference type="ARBA" id="ARBA00010876"/>
    </source>
</evidence>
<dbReference type="CDD" id="cd02869">
    <property type="entry name" value="PseudoU_synth_RluA_like"/>
    <property type="match status" value="1"/>
</dbReference>
<reference evidence="8" key="1">
    <citation type="submission" date="2016-11" db="EMBL/GenBank/DDBJ databases">
        <authorList>
            <person name="Varghese N."/>
            <person name="Submissions S."/>
        </authorList>
    </citation>
    <scope>NUCLEOTIDE SEQUENCE [LARGE SCALE GENOMIC DNA]</scope>
    <source>
        <strain evidence="8">DSM 22212</strain>
    </source>
</reference>
<sequence length="355" mass="39768">MTLQEVCIRLEVPPGYREGGRLDAYLARFLAQASRTKIQRGIREGRVTVNGVVVQKPAYTVQPGDVITLRIHRPPPVEIVPEPIPLDIVYEDPYLIVVNKQAGLVVHPARGNRSGTLVNALLHHIGSGPVRFDEEEALPEDDEVGLSMVSTGPTEARLEAPRPGIVHRLDKDTTGLMVVAKDDVTHTGLARQFERRTISRTYLALLWGVPDPPQGRIEAPIGRDPRDRQRMAVVPAERGKVAITHYEVVEALPAAALVRFRLETGRTHQIRVHARHLGHPVLGDPTYGGRAIRYGPRTPRRRAFYERLFARLTRQALHAHTLGFRHPRTGEWLAFEAPLPDDMAWALEQLRQDPV</sequence>
<dbReference type="STRING" id="633813.SAMN04488087_2245"/>
<evidence type="ECO:0000256" key="5">
    <source>
        <dbReference type="RuleBase" id="RU362028"/>
    </source>
</evidence>
<proteinExistence type="inferred from homology"/>
<evidence type="ECO:0000256" key="2">
    <source>
        <dbReference type="ARBA" id="ARBA00023235"/>
    </source>
</evidence>
<dbReference type="EC" id="5.4.99.-" evidence="5"/>
<evidence type="ECO:0000313" key="8">
    <source>
        <dbReference type="Proteomes" id="UP000185812"/>
    </source>
</evidence>
<dbReference type="Gene3D" id="3.30.2350.10">
    <property type="entry name" value="Pseudouridine synthase"/>
    <property type="match status" value="1"/>
</dbReference>
<dbReference type="EMBL" id="FRAU01000008">
    <property type="protein sequence ID" value="SHK90439.1"/>
    <property type="molecule type" value="Genomic_DNA"/>
</dbReference>
<dbReference type="GO" id="GO:0120159">
    <property type="term" value="F:rRNA pseudouridine synthase activity"/>
    <property type="evidence" value="ECO:0007669"/>
    <property type="project" value="UniProtKB-ARBA"/>
</dbReference>
<dbReference type="SMART" id="SM00363">
    <property type="entry name" value="S4"/>
    <property type="match status" value="1"/>
</dbReference>
<dbReference type="InterPro" id="IPR006224">
    <property type="entry name" value="PsdUridine_synth_RluA-like_CS"/>
</dbReference>
<evidence type="ECO:0000256" key="3">
    <source>
        <dbReference type="PIRSR" id="PIRSR606225-1"/>
    </source>
</evidence>
<keyword evidence="2 5" id="KW-0413">Isomerase</keyword>
<evidence type="ECO:0000313" key="7">
    <source>
        <dbReference type="EMBL" id="SHK90439.1"/>
    </source>
</evidence>
<organism evidence="7 8">
    <name type="scientific">Rhodothermus profundi</name>
    <dbReference type="NCBI Taxonomy" id="633813"/>
    <lineage>
        <taxon>Bacteria</taxon>
        <taxon>Pseudomonadati</taxon>
        <taxon>Rhodothermota</taxon>
        <taxon>Rhodothermia</taxon>
        <taxon>Rhodothermales</taxon>
        <taxon>Rhodothermaceae</taxon>
        <taxon>Rhodothermus</taxon>
    </lineage>
</organism>
<dbReference type="CDD" id="cd00165">
    <property type="entry name" value="S4"/>
    <property type="match status" value="1"/>
</dbReference>
<dbReference type="PANTHER" id="PTHR21600:SF87">
    <property type="entry name" value="RNA PSEUDOURIDYLATE SYNTHASE DOMAIN-CONTAINING PROTEIN 1"/>
    <property type="match status" value="1"/>
</dbReference>
<dbReference type="GO" id="GO:0003723">
    <property type="term" value="F:RNA binding"/>
    <property type="evidence" value="ECO:0007669"/>
    <property type="project" value="UniProtKB-KW"/>
</dbReference>
<dbReference type="PANTHER" id="PTHR21600">
    <property type="entry name" value="MITOCHONDRIAL RNA PSEUDOURIDINE SYNTHASE"/>
    <property type="match status" value="1"/>
</dbReference>
<dbReference type="SUPFAM" id="SSF55174">
    <property type="entry name" value="Alpha-L RNA-binding motif"/>
    <property type="match status" value="1"/>
</dbReference>
<dbReference type="Gene3D" id="3.10.290.10">
    <property type="entry name" value="RNA-binding S4 domain"/>
    <property type="match status" value="1"/>
</dbReference>
<comment type="function">
    <text evidence="5">Responsible for synthesis of pseudouridine from uracil.</text>
</comment>
<dbReference type="RefSeq" id="WP_072716066.1">
    <property type="nucleotide sequence ID" value="NZ_FRAU01000008.1"/>
</dbReference>
<dbReference type="InterPro" id="IPR002942">
    <property type="entry name" value="S4_RNA-bd"/>
</dbReference>
<keyword evidence="4" id="KW-0694">RNA-binding</keyword>
<accession>A0A1M6W9Y2</accession>
<dbReference type="PROSITE" id="PS01129">
    <property type="entry name" value="PSI_RLU"/>
    <property type="match status" value="1"/>
</dbReference>
<protein>
    <recommendedName>
        <fullName evidence="5">Pseudouridine synthase</fullName>
        <ecNumber evidence="5">5.4.99.-</ecNumber>
    </recommendedName>
</protein>
<dbReference type="Proteomes" id="UP000185812">
    <property type="component" value="Unassembled WGS sequence"/>
</dbReference>
<dbReference type="GO" id="GO:0000455">
    <property type="term" value="P:enzyme-directed rRNA pseudouridine synthesis"/>
    <property type="evidence" value="ECO:0007669"/>
    <property type="project" value="TreeGrafter"/>
</dbReference>
<dbReference type="NCBIfam" id="TIGR00005">
    <property type="entry name" value="rluA_subfam"/>
    <property type="match status" value="1"/>
</dbReference>
<dbReference type="AlphaFoldDB" id="A0A1M6W9Y2"/>
<evidence type="ECO:0000256" key="4">
    <source>
        <dbReference type="PROSITE-ProRule" id="PRU00182"/>
    </source>
</evidence>
<dbReference type="InterPro" id="IPR036986">
    <property type="entry name" value="S4_RNA-bd_sf"/>
</dbReference>
<dbReference type="InterPro" id="IPR050188">
    <property type="entry name" value="RluA_PseudoU_synthase"/>
</dbReference>
<dbReference type="SUPFAM" id="SSF55120">
    <property type="entry name" value="Pseudouridine synthase"/>
    <property type="match status" value="1"/>
</dbReference>
<dbReference type="OrthoDB" id="9807829at2"/>
<dbReference type="Pfam" id="PF00849">
    <property type="entry name" value="PseudoU_synth_2"/>
    <property type="match status" value="1"/>
</dbReference>
<dbReference type="PROSITE" id="PS50889">
    <property type="entry name" value="S4"/>
    <property type="match status" value="1"/>
</dbReference>
<dbReference type="InterPro" id="IPR020103">
    <property type="entry name" value="PsdUridine_synth_cat_dom_sf"/>
</dbReference>
<gene>
    <name evidence="7" type="ORF">SAMN04488087_2245</name>
</gene>
<feature type="domain" description="RNA-binding S4" evidence="6">
    <location>
        <begin position="20"/>
        <end position="85"/>
    </location>
</feature>
<keyword evidence="8" id="KW-1185">Reference proteome</keyword>